<protein>
    <submittedName>
        <fullName evidence="2">Uncharacterized protein</fullName>
    </submittedName>
</protein>
<feature type="non-terminal residue" evidence="2">
    <location>
        <position position="1"/>
    </location>
</feature>
<reference evidence="2 3" key="1">
    <citation type="submission" date="2018-06" db="EMBL/GenBank/DDBJ databases">
        <title>Comparative genomics reveals the genomic features of Rhizophagus irregularis, R. cerebriforme, R. diaphanum and Gigaspora rosea, and their symbiotic lifestyle signature.</title>
        <authorList>
            <person name="Morin E."/>
            <person name="San Clemente H."/>
            <person name="Chen E.C.H."/>
            <person name="De La Providencia I."/>
            <person name="Hainaut M."/>
            <person name="Kuo A."/>
            <person name="Kohler A."/>
            <person name="Murat C."/>
            <person name="Tang N."/>
            <person name="Roy S."/>
            <person name="Loubradou J."/>
            <person name="Henrissat B."/>
            <person name="Grigoriev I.V."/>
            <person name="Corradi N."/>
            <person name="Roux C."/>
            <person name="Martin F.M."/>
        </authorList>
    </citation>
    <scope>NUCLEOTIDE SEQUENCE [LARGE SCALE GENOMIC DNA]</scope>
    <source>
        <strain evidence="2 3">DAOM 194757</strain>
    </source>
</reference>
<keyword evidence="1" id="KW-0472">Membrane</keyword>
<keyword evidence="1" id="KW-1133">Transmembrane helix</keyword>
<dbReference type="OrthoDB" id="2384193at2759"/>
<sequence>IPQLISSSLTFMIFLLGLRTQFGISKLIKTPTRIISQNQGKLKYFQDLNVWLIMSLFIWSISYLFLIIDKLFISKEFLDNSRFIIDFLSVNANFGRLFVYITLILIVYP</sequence>
<keyword evidence="1" id="KW-0812">Transmembrane</keyword>
<evidence type="ECO:0000313" key="2">
    <source>
        <dbReference type="EMBL" id="RIB23051.1"/>
    </source>
</evidence>
<feature type="non-terminal residue" evidence="2">
    <location>
        <position position="109"/>
    </location>
</feature>
<comment type="caution">
    <text evidence="2">The sequence shown here is derived from an EMBL/GenBank/DDBJ whole genome shotgun (WGS) entry which is preliminary data.</text>
</comment>
<dbReference type="EMBL" id="QKWP01000280">
    <property type="protein sequence ID" value="RIB23051.1"/>
    <property type="molecule type" value="Genomic_DNA"/>
</dbReference>
<feature type="transmembrane region" description="Helical" evidence="1">
    <location>
        <begin position="48"/>
        <end position="68"/>
    </location>
</feature>
<dbReference type="Proteomes" id="UP000266673">
    <property type="component" value="Unassembled WGS sequence"/>
</dbReference>
<accession>A0A397VMJ3</accession>
<keyword evidence="3" id="KW-1185">Reference proteome</keyword>
<gene>
    <name evidence="2" type="ORF">C2G38_1931095</name>
</gene>
<dbReference type="AlphaFoldDB" id="A0A397VMJ3"/>
<evidence type="ECO:0000256" key="1">
    <source>
        <dbReference type="SAM" id="Phobius"/>
    </source>
</evidence>
<name>A0A397VMJ3_9GLOM</name>
<proteinExistence type="predicted"/>
<feature type="transmembrane region" description="Helical" evidence="1">
    <location>
        <begin position="6"/>
        <end position="28"/>
    </location>
</feature>
<organism evidence="2 3">
    <name type="scientific">Gigaspora rosea</name>
    <dbReference type="NCBI Taxonomy" id="44941"/>
    <lineage>
        <taxon>Eukaryota</taxon>
        <taxon>Fungi</taxon>
        <taxon>Fungi incertae sedis</taxon>
        <taxon>Mucoromycota</taxon>
        <taxon>Glomeromycotina</taxon>
        <taxon>Glomeromycetes</taxon>
        <taxon>Diversisporales</taxon>
        <taxon>Gigasporaceae</taxon>
        <taxon>Gigaspora</taxon>
    </lineage>
</organism>
<feature type="transmembrane region" description="Helical" evidence="1">
    <location>
        <begin position="88"/>
        <end position="108"/>
    </location>
</feature>
<evidence type="ECO:0000313" key="3">
    <source>
        <dbReference type="Proteomes" id="UP000266673"/>
    </source>
</evidence>